<comment type="caution">
    <text evidence="2">The sequence shown here is derived from an EMBL/GenBank/DDBJ whole genome shotgun (WGS) entry which is preliminary data.</text>
</comment>
<sequence>MQQHDIQGSSAAESSSAGCIKRYQPPKPDIMGMVEMKTDEPPRGGIVGSVELADCLSHSDSPWYTGDTALVLRNPQPLSFTPCPGRLGFFEIEGVAHG</sequence>
<dbReference type="OrthoDB" id="359066at2"/>
<proteinExistence type="predicted"/>
<dbReference type="AlphaFoldDB" id="A0A395R2R0"/>
<reference evidence="2 3" key="1">
    <citation type="journal article" date="2018" name="Syst. Appl. Microbiol.">
        <title>Pseudomonas gallaeciensis sp. nov., isolated from crude-oil-contaminated intertidal sand samples after the Prestige oil spill.</title>
        <authorList>
            <person name="Mulet M."/>
            <person name="Sanchez D."/>
            <person name="Rodriguez A.C."/>
            <person name="Nogales B."/>
            <person name="Bosch R."/>
            <person name="Busquets A."/>
            <person name="Gomila M."/>
            <person name="Lalucat J."/>
            <person name="Garcia-Valdes E."/>
        </authorList>
    </citation>
    <scope>NUCLEOTIDE SEQUENCE [LARGE SCALE GENOMIC DNA]</scope>
    <source>
        <strain evidence="2 3">V113</strain>
    </source>
</reference>
<feature type="region of interest" description="Disordered" evidence="1">
    <location>
        <begin position="1"/>
        <end position="33"/>
    </location>
</feature>
<accession>A0A395R2R0</accession>
<keyword evidence="3" id="KW-1185">Reference proteome</keyword>
<name>A0A395R2R0_9PSED</name>
<gene>
    <name evidence="2" type="ORF">ASB58_10945</name>
</gene>
<organism evidence="2 3">
    <name type="scientific">Pseudomonas abyssi</name>
    <dbReference type="NCBI Taxonomy" id="170540"/>
    <lineage>
        <taxon>Bacteria</taxon>
        <taxon>Pseudomonadati</taxon>
        <taxon>Pseudomonadota</taxon>
        <taxon>Gammaproteobacteria</taxon>
        <taxon>Pseudomonadales</taxon>
        <taxon>Pseudomonadaceae</taxon>
        <taxon>Pseudomonas</taxon>
    </lineage>
</organism>
<evidence type="ECO:0000313" key="3">
    <source>
        <dbReference type="Proteomes" id="UP000265411"/>
    </source>
</evidence>
<evidence type="ECO:0000256" key="1">
    <source>
        <dbReference type="SAM" id="MobiDB-lite"/>
    </source>
</evidence>
<dbReference type="Proteomes" id="UP000265411">
    <property type="component" value="Unassembled WGS sequence"/>
</dbReference>
<protein>
    <submittedName>
        <fullName evidence="2">Uncharacterized protein</fullName>
    </submittedName>
</protein>
<evidence type="ECO:0000313" key="2">
    <source>
        <dbReference type="EMBL" id="RGP54391.1"/>
    </source>
</evidence>
<dbReference type="RefSeq" id="WP_118130753.1">
    <property type="nucleotide sequence ID" value="NZ_LMAZ01000003.1"/>
</dbReference>
<dbReference type="EMBL" id="LMAZ01000003">
    <property type="protein sequence ID" value="RGP54391.1"/>
    <property type="molecule type" value="Genomic_DNA"/>
</dbReference>